<dbReference type="EMBL" id="MHCQ01000004">
    <property type="protein sequence ID" value="OGY25042.1"/>
    <property type="molecule type" value="Genomic_DNA"/>
</dbReference>
<comment type="caution">
    <text evidence="1">The sequence shown here is derived from an EMBL/GenBank/DDBJ whole genome shotgun (WGS) entry which is preliminary data.</text>
</comment>
<sequence>MSVDTVASTIKVESTHPSGVKKTWNLFISQDTILTTFKSLSKPSEDLNLPPSRRISTDTLEKLSLTSFKAGDVVYVTATDDLANNIEIKNVSKVLLQ</sequence>
<accession>A0A1G1WBJ0</accession>
<organism evidence="1 2">
    <name type="scientific">Candidatus Woykebacteria bacterium RBG_13_40_7b</name>
    <dbReference type="NCBI Taxonomy" id="1802594"/>
    <lineage>
        <taxon>Bacteria</taxon>
        <taxon>Candidatus Woykeibacteriota</taxon>
    </lineage>
</organism>
<evidence type="ECO:0000313" key="1">
    <source>
        <dbReference type="EMBL" id="OGY25042.1"/>
    </source>
</evidence>
<protein>
    <submittedName>
        <fullName evidence="1">Uncharacterized protein</fullName>
    </submittedName>
</protein>
<gene>
    <name evidence="1" type="ORF">A2Y57_02715</name>
</gene>
<name>A0A1G1WBJ0_9BACT</name>
<evidence type="ECO:0000313" key="2">
    <source>
        <dbReference type="Proteomes" id="UP000177103"/>
    </source>
</evidence>
<dbReference type="Proteomes" id="UP000177103">
    <property type="component" value="Unassembled WGS sequence"/>
</dbReference>
<proteinExistence type="predicted"/>
<dbReference type="AlphaFoldDB" id="A0A1G1WBJ0"/>
<reference evidence="1 2" key="1">
    <citation type="journal article" date="2016" name="Nat. Commun.">
        <title>Thousands of microbial genomes shed light on interconnected biogeochemical processes in an aquifer system.</title>
        <authorList>
            <person name="Anantharaman K."/>
            <person name="Brown C.T."/>
            <person name="Hug L.A."/>
            <person name="Sharon I."/>
            <person name="Castelle C.J."/>
            <person name="Probst A.J."/>
            <person name="Thomas B.C."/>
            <person name="Singh A."/>
            <person name="Wilkins M.J."/>
            <person name="Karaoz U."/>
            <person name="Brodie E.L."/>
            <person name="Williams K.H."/>
            <person name="Hubbard S.S."/>
            <person name="Banfield J.F."/>
        </authorList>
    </citation>
    <scope>NUCLEOTIDE SEQUENCE [LARGE SCALE GENOMIC DNA]</scope>
</reference>